<name>A0A158BGU9_9BURK</name>
<evidence type="ECO:0000313" key="2">
    <source>
        <dbReference type="EMBL" id="SAK69253.1"/>
    </source>
</evidence>
<proteinExistence type="predicted"/>
<keyword evidence="3" id="KW-1185">Reference proteome</keyword>
<comment type="caution">
    <text evidence="2">The sequence shown here is derived from an EMBL/GenBank/DDBJ whole genome shotgun (WGS) entry which is preliminary data.</text>
</comment>
<protein>
    <submittedName>
        <fullName evidence="2">Uncharacterized protein</fullName>
    </submittedName>
</protein>
<dbReference type="OrthoDB" id="9131973at2"/>
<reference evidence="2" key="1">
    <citation type="submission" date="2016-01" db="EMBL/GenBank/DDBJ databases">
        <authorList>
            <person name="Peeters C."/>
        </authorList>
    </citation>
    <scope>NUCLEOTIDE SEQUENCE</scope>
    <source>
        <strain evidence="2">LMG 29320</strain>
    </source>
</reference>
<evidence type="ECO:0000313" key="3">
    <source>
        <dbReference type="Proteomes" id="UP000054903"/>
    </source>
</evidence>
<gene>
    <name evidence="2" type="ORF">AWB77_02827</name>
</gene>
<keyword evidence="1" id="KW-1133">Transmembrane helix</keyword>
<organism evidence="2 3">
    <name type="scientific">Caballeronia fortuita</name>
    <dbReference type="NCBI Taxonomy" id="1777138"/>
    <lineage>
        <taxon>Bacteria</taxon>
        <taxon>Pseudomonadati</taxon>
        <taxon>Pseudomonadota</taxon>
        <taxon>Betaproteobacteria</taxon>
        <taxon>Burkholderiales</taxon>
        <taxon>Burkholderiaceae</taxon>
        <taxon>Caballeronia</taxon>
    </lineage>
</organism>
<dbReference type="RefSeq" id="WP_061135021.1">
    <property type="nucleotide sequence ID" value="NZ_FCNX02000006.1"/>
</dbReference>
<feature type="transmembrane region" description="Helical" evidence="1">
    <location>
        <begin position="62"/>
        <end position="79"/>
    </location>
</feature>
<keyword evidence="1" id="KW-0472">Membrane</keyword>
<feature type="transmembrane region" description="Helical" evidence="1">
    <location>
        <begin position="33"/>
        <end position="50"/>
    </location>
</feature>
<evidence type="ECO:0000256" key="1">
    <source>
        <dbReference type="SAM" id="Phobius"/>
    </source>
</evidence>
<keyword evidence="1" id="KW-0812">Transmembrane</keyword>
<dbReference type="AlphaFoldDB" id="A0A158BGU9"/>
<dbReference type="STRING" id="1777138.AWB77_02827"/>
<dbReference type="EMBL" id="FCNX02000006">
    <property type="protein sequence ID" value="SAK69253.1"/>
    <property type="molecule type" value="Genomic_DNA"/>
</dbReference>
<dbReference type="Proteomes" id="UP000054903">
    <property type="component" value="Unassembled WGS sequence"/>
</dbReference>
<accession>A0A158BGU9</accession>
<sequence>MPFYFSRRPEFAGLDRASRRDVRRMAWHFAQRHWTLHAPAFAWIVFVLLHTRYGVVPGRRDYVLLTLAIFIAGVINIRVHIGRYLKPARAIFDTLGSKAARTITGR</sequence>